<feature type="region of interest" description="Disordered" evidence="1">
    <location>
        <begin position="145"/>
        <end position="170"/>
    </location>
</feature>
<evidence type="ECO:0000256" key="1">
    <source>
        <dbReference type="SAM" id="MobiDB-lite"/>
    </source>
</evidence>
<accession>A0A0C9TKH2</accession>
<proteinExistence type="predicted"/>
<feature type="compositionally biased region" description="Polar residues" evidence="1">
    <location>
        <begin position="149"/>
        <end position="170"/>
    </location>
</feature>
<protein>
    <recommendedName>
        <fullName evidence="2">DUF6593 domain-containing protein</fullName>
    </recommendedName>
</protein>
<reference evidence="4" key="2">
    <citation type="submission" date="2015-01" db="EMBL/GenBank/DDBJ databases">
        <title>Evolutionary Origins and Diversification of the Mycorrhizal Mutualists.</title>
        <authorList>
            <consortium name="DOE Joint Genome Institute"/>
            <consortium name="Mycorrhizal Genomics Consortium"/>
            <person name="Kohler A."/>
            <person name="Kuo A."/>
            <person name="Nagy L.G."/>
            <person name="Floudas D."/>
            <person name="Copeland A."/>
            <person name="Barry K.W."/>
            <person name="Cichocki N."/>
            <person name="Veneault-Fourrey C."/>
            <person name="LaButti K."/>
            <person name="Lindquist E.A."/>
            <person name="Lipzen A."/>
            <person name="Lundell T."/>
            <person name="Morin E."/>
            <person name="Murat C."/>
            <person name="Riley R."/>
            <person name="Ohm R."/>
            <person name="Sun H."/>
            <person name="Tunlid A."/>
            <person name="Henrissat B."/>
            <person name="Grigoriev I.V."/>
            <person name="Hibbett D.S."/>
            <person name="Martin F."/>
        </authorList>
    </citation>
    <scope>NUCLEOTIDE SEQUENCE [LARGE SCALE GENOMIC DNA]</scope>
    <source>
        <strain evidence="4">ATCC 200175</strain>
    </source>
</reference>
<evidence type="ECO:0000313" key="4">
    <source>
        <dbReference type="Proteomes" id="UP000053647"/>
    </source>
</evidence>
<organism evidence="3 4">
    <name type="scientific">Paxillus involutus ATCC 200175</name>
    <dbReference type="NCBI Taxonomy" id="664439"/>
    <lineage>
        <taxon>Eukaryota</taxon>
        <taxon>Fungi</taxon>
        <taxon>Dikarya</taxon>
        <taxon>Basidiomycota</taxon>
        <taxon>Agaricomycotina</taxon>
        <taxon>Agaricomycetes</taxon>
        <taxon>Agaricomycetidae</taxon>
        <taxon>Boletales</taxon>
        <taxon>Paxilineae</taxon>
        <taxon>Paxillaceae</taxon>
        <taxon>Paxillus</taxon>
    </lineage>
</organism>
<keyword evidence="4" id="KW-1185">Reference proteome</keyword>
<evidence type="ECO:0000313" key="3">
    <source>
        <dbReference type="EMBL" id="KIJ07881.1"/>
    </source>
</evidence>
<dbReference type="EMBL" id="KN819758">
    <property type="protein sequence ID" value="KIJ07881.1"/>
    <property type="molecule type" value="Genomic_DNA"/>
</dbReference>
<dbReference type="HOGENOM" id="CLU_084280_4_1_1"/>
<dbReference type="InterPro" id="IPR046528">
    <property type="entry name" value="DUF6593"/>
</dbReference>
<evidence type="ECO:0000259" key="2">
    <source>
        <dbReference type="Pfam" id="PF20236"/>
    </source>
</evidence>
<dbReference type="OrthoDB" id="3360976at2759"/>
<reference evidence="3 4" key="1">
    <citation type="submission" date="2014-06" db="EMBL/GenBank/DDBJ databases">
        <authorList>
            <consortium name="DOE Joint Genome Institute"/>
            <person name="Kuo A."/>
            <person name="Kohler A."/>
            <person name="Nagy L.G."/>
            <person name="Floudas D."/>
            <person name="Copeland A."/>
            <person name="Barry K.W."/>
            <person name="Cichocki N."/>
            <person name="Veneault-Fourrey C."/>
            <person name="LaButti K."/>
            <person name="Lindquist E.A."/>
            <person name="Lipzen A."/>
            <person name="Lundell T."/>
            <person name="Morin E."/>
            <person name="Murat C."/>
            <person name="Sun H."/>
            <person name="Tunlid A."/>
            <person name="Henrissat B."/>
            <person name="Grigoriev I.V."/>
            <person name="Hibbett D.S."/>
            <person name="Martin F."/>
            <person name="Nordberg H.P."/>
            <person name="Cantor M.N."/>
            <person name="Hua S.X."/>
        </authorList>
    </citation>
    <scope>NUCLEOTIDE SEQUENCE [LARGE SCALE GENOMIC DNA]</scope>
    <source>
        <strain evidence="3 4">ATCC 200175</strain>
    </source>
</reference>
<gene>
    <name evidence="3" type="ORF">PAXINDRAFT_102772</name>
</gene>
<name>A0A0C9TKH2_PAXIN</name>
<dbReference type="Pfam" id="PF20236">
    <property type="entry name" value="DUF6593"/>
    <property type="match status" value="1"/>
</dbReference>
<sequence length="170" mass="19678">MRLIYSDTDYLNTDISDEQGHKLYTISTPWAFTKITTITKYHWSGHDSVAETMGVIEWHWLGDTIIRFNGREVAAQIMLEKRSWENGRYCWLKPAGSDVKLARFHKQNLGIFKEFHPPYLDVSSTVVHIMDHIIVTHIYAEELRHQRNQPRQQSSTMPGTTVQTGMGPSC</sequence>
<dbReference type="Proteomes" id="UP000053647">
    <property type="component" value="Unassembled WGS sequence"/>
</dbReference>
<feature type="domain" description="DUF6593" evidence="2">
    <location>
        <begin position="9"/>
        <end position="145"/>
    </location>
</feature>
<dbReference type="AlphaFoldDB" id="A0A0C9TKH2"/>